<evidence type="ECO:0000313" key="1">
    <source>
        <dbReference type="EMBL" id="QDT28579.1"/>
    </source>
</evidence>
<evidence type="ECO:0000313" key="2">
    <source>
        <dbReference type="Proteomes" id="UP000315647"/>
    </source>
</evidence>
<reference evidence="1 2" key="1">
    <citation type="submission" date="2019-03" db="EMBL/GenBank/DDBJ databases">
        <title>Deep-cultivation of Planctomycetes and their phenomic and genomic characterization uncovers novel biology.</title>
        <authorList>
            <person name="Wiegand S."/>
            <person name="Jogler M."/>
            <person name="Boedeker C."/>
            <person name="Pinto D."/>
            <person name="Vollmers J."/>
            <person name="Rivas-Marin E."/>
            <person name="Kohn T."/>
            <person name="Peeters S.H."/>
            <person name="Heuer A."/>
            <person name="Rast P."/>
            <person name="Oberbeckmann S."/>
            <person name="Bunk B."/>
            <person name="Jeske O."/>
            <person name="Meyerdierks A."/>
            <person name="Storesund J.E."/>
            <person name="Kallscheuer N."/>
            <person name="Luecker S."/>
            <person name="Lage O.M."/>
            <person name="Pohl T."/>
            <person name="Merkel B.J."/>
            <person name="Hornburger P."/>
            <person name="Mueller R.-W."/>
            <person name="Bruemmer F."/>
            <person name="Labrenz M."/>
            <person name="Spormann A.M."/>
            <person name="Op den Camp H."/>
            <person name="Overmann J."/>
            <person name="Amann R."/>
            <person name="Jetten M.S.M."/>
            <person name="Mascher T."/>
            <person name="Medema M.H."/>
            <person name="Devos D.P."/>
            <person name="Kaster A.-K."/>
            <person name="Ovreas L."/>
            <person name="Rohde M."/>
            <person name="Galperin M.Y."/>
            <person name="Jogler C."/>
        </authorList>
    </citation>
    <scope>NUCLEOTIDE SEQUENCE [LARGE SCALE GENOMIC DNA]</scope>
    <source>
        <strain evidence="1 2">Enr10</strain>
    </source>
</reference>
<dbReference type="Proteomes" id="UP000315647">
    <property type="component" value="Chromosome"/>
</dbReference>
<name>A0A517QAB8_9PLAN</name>
<protein>
    <recommendedName>
        <fullName evidence="3">Lipoprotein</fullName>
    </recommendedName>
</protein>
<proteinExistence type="predicted"/>
<accession>A0A517QAB8</accession>
<keyword evidence="2" id="KW-1185">Reference proteome</keyword>
<dbReference type="EMBL" id="CP037421">
    <property type="protein sequence ID" value="QDT28579.1"/>
    <property type="molecule type" value="Genomic_DNA"/>
</dbReference>
<organism evidence="1 2">
    <name type="scientific">Gimesia panareensis</name>
    <dbReference type="NCBI Taxonomy" id="2527978"/>
    <lineage>
        <taxon>Bacteria</taxon>
        <taxon>Pseudomonadati</taxon>
        <taxon>Planctomycetota</taxon>
        <taxon>Planctomycetia</taxon>
        <taxon>Planctomycetales</taxon>
        <taxon>Planctomycetaceae</taxon>
        <taxon>Gimesia</taxon>
    </lineage>
</organism>
<dbReference type="AlphaFoldDB" id="A0A517QAB8"/>
<evidence type="ECO:0008006" key="3">
    <source>
        <dbReference type="Google" id="ProtNLM"/>
    </source>
</evidence>
<dbReference type="PROSITE" id="PS51257">
    <property type="entry name" value="PROKAR_LIPOPROTEIN"/>
    <property type="match status" value="1"/>
</dbReference>
<gene>
    <name evidence="1" type="ORF">Enr10x_39230</name>
</gene>
<sequence>MRFGLVSCLLISLFLAGCTSFKTMTLGRLDSDSLFVECFGHKQKGVPVKLKVPTHVVVSIYEQQVLIRGNDGVKLQSFSPPQYEVESTLAYTDKVFLVDFVRPAGGSLTLGEDQKNGISFDDDQYFKTIQAKVKEQTMQQVGAALETVQGVLSSNGNPEKGGFVNGEGDTSNLKFEKSIIACQRFDLARPHWEDEVNAFVEDYIGECTICPVPSDHAVSPGQILPPSPQPKEADQIIPAPARKQVGLRFSPEAPPALELLE</sequence>